<evidence type="ECO:0000313" key="1">
    <source>
        <dbReference type="EMBL" id="MEB3039304.1"/>
    </source>
</evidence>
<dbReference type="PANTHER" id="PTHR45661:SF3">
    <property type="entry name" value="IG-LIKE DOMAIN-CONTAINING PROTEIN"/>
    <property type="match status" value="1"/>
</dbReference>
<dbReference type="RefSeq" id="WP_314298232.1">
    <property type="nucleotide sequence ID" value="NZ_CAURLY010000013.1"/>
</dbReference>
<sequence>MKKLFLFLLFILLVSCQKEGSGHSDIPSSYYQLSHDGLTLVKWKDQSLSYIDMQADSKLREINTIADEAFKGCKNLKGITLSDNLKEIGAEAFAQTDLSEGLHFYSYSNVVFGEKTFYQSNLREVILPNTKALSNRIFADCKQLKKVTFAKTKLIGDGAFYGCEVLEQVDLTQANVEGIGKEAFANCSQLKKVVLSVTMNLKPIGDKAFANCKTLDSFTMLSLYPPYYEGDPFYGISKVTFPKIYVPSQPEELLSLYKRDYYWKAFADYIQVIP</sequence>
<reference evidence="1 2" key="1">
    <citation type="submission" date="2023-12" db="EMBL/GenBank/DDBJ databases">
        <title>Genomic sequences of Capnocytophaga and Parvimonas strains.</title>
        <authorList>
            <person name="Watt R.M."/>
            <person name="Wang M."/>
            <person name="Yang T."/>
            <person name="Tong W.M."/>
        </authorList>
    </citation>
    <scope>NUCLEOTIDE SEQUENCE [LARGE SCALE GENOMIC DNA]</scope>
    <source>
        <strain evidence="1 2">CCUG 13156</strain>
    </source>
</reference>
<keyword evidence="2" id="KW-1185">Reference proteome</keyword>
<dbReference type="Pfam" id="PF13306">
    <property type="entry name" value="LRR_5"/>
    <property type="match status" value="1"/>
</dbReference>
<accession>A0ABU5Y5V7</accession>
<gene>
    <name evidence="1" type="ORF">VJJ49_01150</name>
</gene>
<dbReference type="InterPro" id="IPR053139">
    <property type="entry name" value="Surface_bspA-like"/>
</dbReference>
<name>A0ABU5Y5V7_9FLAO</name>
<organism evidence="1 2">
    <name type="scientific">Capnocytophaga gingivalis</name>
    <dbReference type="NCBI Taxonomy" id="1017"/>
    <lineage>
        <taxon>Bacteria</taxon>
        <taxon>Pseudomonadati</taxon>
        <taxon>Bacteroidota</taxon>
        <taxon>Flavobacteriia</taxon>
        <taxon>Flavobacteriales</taxon>
        <taxon>Flavobacteriaceae</taxon>
        <taxon>Capnocytophaga</taxon>
    </lineage>
</organism>
<dbReference type="InterPro" id="IPR032675">
    <property type="entry name" value="LRR_dom_sf"/>
</dbReference>
<dbReference type="PROSITE" id="PS51257">
    <property type="entry name" value="PROKAR_LIPOPROTEIN"/>
    <property type="match status" value="1"/>
</dbReference>
<comment type="caution">
    <text evidence="1">The sequence shown here is derived from an EMBL/GenBank/DDBJ whole genome shotgun (WGS) entry which is preliminary data.</text>
</comment>
<dbReference type="SUPFAM" id="SSF52058">
    <property type="entry name" value="L domain-like"/>
    <property type="match status" value="1"/>
</dbReference>
<dbReference type="InterPro" id="IPR026906">
    <property type="entry name" value="LRR_5"/>
</dbReference>
<proteinExistence type="predicted"/>
<dbReference type="Proteomes" id="UP001324270">
    <property type="component" value="Unassembled WGS sequence"/>
</dbReference>
<dbReference type="Gene3D" id="3.40.50.12480">
    <property type="match status" value="1"/>
</dbReference>
<dbReference type="PANTHER" id="PTHR45661">
    <property type="entry name" value="SURFACE ANTIGEN"/>
    <property type="match status" value="1"/>
</dbReference>
<evidence type="ECO:0000313" key="2">
    <source>
        <dbReference type="Proteomes" id="UP001324270"/>
    </source>
</evidence>
<protein>
    <submittedName>
        <fullName evidence="1">Leucine-rich repeat domain-containing protein</fullName>
    </submittedName>
</protein>
<dbReference type="EMBL" id="JAYKBV010000001">
    <property type="protein sequence ID" value="MEB3039304.1"/>
    <property type="molecule type" value="Genomic_DNA"/>
</dbReference>
<dbReference type="Gene3D" id="3.80.10.10">
    <property type="entry name" value="Ribonuclease Inhibitor"/>
    <property type="match status" value="2"/>
</dbReference>